<evidence type="ECO:0000256" key="2">
    <source>
        <dbReference type="ARBA" id="ARBA00022966"/>
    </source>
</evidence>
<dbReference type="InterPro" id="IPR011625">
    <property type="entry name" value="A2M_N_BRD"/>
</dbReference>
<comment type="caution">
    <text evidence="6">The sequence shown here is derived from an EMBL/GenBank/DDBJ whole genome shotgun (WGS) entry which is preliminary data.</text>
</comment>
<dbReference type="InterPro" id="IPR008930">
    <property type="entry name" value="Terpenoid_cyclase/PrenylTrfase"/>
</dbReference>
<dbReference type="OrthoDB" id="9998011at2759"/>
<dbReference type="Pfam" id="PF00207">
    <property type="entry name" value="A2M"/>
    <property type="match status" value="1"/>
</dbReference>
<evidence type="ECO:0008006" key="8">
    <source>
        <dbReference type="Google" id="ProtNLM"/>
    </source>
</evidence>
<proteinExistence type="predicted"/>
<dbReference type="GO" id="GO:0005615">
    <property type="term" value="C:extracellular space"/>
    <property type="evidence" value="ECO:0007669"/>
    <property type="project" value="InterPro"/>
</dbReference>
<dbReference type="InterPro" id="IPR009048">
    <property type="entry name" value="A-macroglobulin_rcpt-bd"/>
</dbReference>
<dbReference type="Gene3D" id="2.20.130.20">
    <property type="match status" value="1"/>
</dbReference>
<keyword evidence="7" id="KW-1185">Reference proteome</keyword>
<evidence type="ECO:0000259" key="5">
    <source>
        <dbReference type="SMART" id="SM01361"/>
    </source>
</evidence>
<dbReference type="PROSITE" id="PS00477">
    <property type="entry name" value="ALPHA_2_MACROGLOBULIN"/>
    <property type="match status" value="1"/>
</dbReference>
<evidence type="ECO:0000313" key="7">
    <source>
        <dbReference type="Proteomes" id="UP001152888"/>
    </source>
</evidence>
<dbReference type="EMBL" id="CAKOFQ010008679">
    <property type="protein sequence ID" value="CAH2015412.1"/>
    <property type="molecule type" value="Genomic_DNA"/>
</dbReference>
<protein>
    <recommendedName>
        <fullName evidence="8">CD109 antigen</fullName>
    </recommendedName>
</protein>
<gene>
    <name evidence="6" type="ORF">ACAOBT_LOCUS34746</name>
</gene>
<dbReference type="Gene3D" id="2.60.120.1540">
    <property type="match status" value="1"/>
</dbReference>
<dbReference type="Gene3D" id="2.60.40.10">
    <property type="entry name" value="Immunoglobulins"/>
    <property type="match status" value="1"/>
</dbReference>
<dbReference type="SUPFAM" id="SSF48239">
    <property type="entry name" value="Terpenoid cyclases/Protein prenyltransferases"/>
    <property type="match status" value="1"/>
</dbReference>
<dbReference type="InterPro" id="IPR047565">
    <property type="entry name" value="Alpha-macroglob_thiol-ester_cl"/>
</dbReference>
<feature type="domain" description="Alpha-2-macroglobulin" evidence="4">
    <location>
        <begin position="217"/>
        <end position="308"/>
    </location>
</feature>
<dbReference type="InterPro" id="IPR019742">
    <property type="entry name" value="MacrogloblnA2_CS"/>
</dbReference>
<dbReference type="SMART" id="SM01361">
    <property type="entry name" value="A2M_recep"/>
    <property type="match status" value="1"/>
</dbReference>
<keyword evidence="2" id="KW-0882">Thioester bond</keyword>
<reference evidence="6" key="1">
    <citation type="submission" date="2022-03" db="EMBL/GenBank/DDBJ databases">
        <authorList>
            <person name="Sayadi A."/>
        </authorList>
    </citation>
    <scope>NUCLEOTIDE SEQUENCE</scope>
</reference>
<dbReference type="SUPFAM" id="SSF49410">
    <property type="entry name" value="Alpha-macroglobulin receptor domain"/>
    <property type="match status" value="1"/>
</dbReference>
<dbReference type="Proteomes" id="UP001152888">
    <property type="component" value="Unassembled WGS sequence"/>
</dbReference>
<dbReference type="Gene3D" id="2.60.40.690">
    <property type="entry name" value="Alpha-macroglobulin, receptor-binding domain"/>
    <property type="match status" value="1"/>
</dbReference>
<dbReference type="InterPro" id="IPR050473">
    <property type="entry name" value="A2M/Complement_sys"/>
</dbReference>
<dbReference type="Pfam" id="PF07703">
    <property type="entry name" value="A2M_BRD"/>
    <property type="match status" value="1"/>
</dbReference>
<accession>A0A9P0QA26</accession>
<dbReference type="Pfam" id="PF07677">
    <property type="entry name" value="A2M_recep"/>
    <property type="match status" value="1"/>
</dbReference>
<keyword evidence="1" id="KW-0732">Signal</keyword>
<name>A0A9P0QA26_ACAOB</name>
<dbReference type="InterPro" id="IPR036595">
    <property type="entry name" value="A-macroglobulin_rcpt-bd_sf"/>
</dbReference>
<dbReference type="InterPro" id="IPR013783">
    <property type="entry name" value="Ig-like_fold"/>
</dbReference>
<evidence type="ECO:0000313" key="6">
    <source>
        <dbReference type="EMBL" id="CAH2015412.1"/>
    </source>
</evidence>
<dbReference type="PANTHER" id="PTHR11412">
    <property type="entry name" value="MACROGLOBULIN / COMPLEMENT"/>
    <property type="match status" value="1"/>
</dbReference>
<keyword evidence="3" id="KW-1015">Disulfide bond</keyword>
<evidence type="ECO:0000256" key="3">
    <source>
        <dbReference type="ARBA" id="ARBA00023157"/>
    </source>
</evidence>
<sequence length="986" mass="110916">MEYKVRFTTTQAMSPICHLIVYYVREDGEFVGDAMDIQVEGVLQNFVDLQLNTVESEPNLDVEMIVRAQQNSYIGLLAVDEGVKMLRDGYDVDMKYIVDELKKYDLATGTPYPQYLMNTKKQFIWKPGNSNPYSSIKESGANLLTNAEIDRNEPTLEDIYLRPVFYGSSTLKPDRGYAIAAVPATRPPLAGPYAFSRIPKPVWNKPKVYLFQDVAPTWLFRNFSSGYEGKHSVRARLPGTLSTWSITGFSLDPVHGLGITTSPKKIHVSKPFMVTLDLPYSVQVGEILAASVVVHNNMNQDVNVEVTLHNPENKLEFAEVSNEINATRKVELYRRKRLTVLKNSKAPVSFMIMPTKIGPIEVKVTANSPRNQDVVMKDLLVVVGGETEYYTKSVLLDLRGQQNLKRSINFTIPKAIVPNSEFVEVSVVGSFLAPAMIHLDNLIRLPTGCGEQTLAHFMTNLIILQYLRSTKQLPTKVERDAVGHLETSYQKQLPFRREDGSFSPFASRDENGSIWLTAYVVQTFSQARDFIYIDENVTDTALNWLVAHQGRDGSFYESGNILHEELQSRGGYSLALTAFVSIAMLEANQRNNPLVTNSVNKGLDYIARYIDDSASSYTLALCSYALHLSKHPSKLSAFNLLNAKSKNKNHMKWWAKEFPSKEEKNPWMTLPRSIDIETTSYGLLTYLEANQLEDAVNILDWLLNQQNSMGGFTSSHDTVVGLMALYRLVIRLATPSNMQVEVEYGKSGHEHFSVNKNNDMIMQSRQISKDAREVNITAQGSGLAVFRVAYKYNVNVTGPWPLFTLDPQVDKNSNWHHLQISICTAYANKNLTDSQQSNMAVMEVTLPSGFTADIDSLPSLEVSQNAQKVETSHDLSKVIIYFNNITREEYCPTVSAYRTYKVAKQRPVPVVVYDYYDTSRRARIFYRGPTATLCDICEGEDCGDICYKESPIGKLQREDSDSDGGHAASFQLSLFALMLSFFVTAV</sequence>
<feature type="domain" description="Alpha-macroglobulin receptor-binding" evidence="5">
    <location>
        <begin position="837"/>
        <end position="926"/>
    </location>
</feature>
<dbReference type="PANTHER" id="PTHR11412:SF136">
    <property type="entry name" value="CD109 ANTIGEN"/>
    <property type="match status" value="1"/>
</dbReference>
<dbReference type="Gene3D" id="2.60.40.1930">
    <property type="match status" value="1"/>
</dbReference>
<dbReference type="SMART" id="SM01419">
    <property type="entry name" value="Thiol-ester_cl"/>
    <property type="match status" value="1"/>
</dbReference>
<organism evidence="6 7">
    <name type="scientific">Acanthoscelides obtectus</name>
    <name type="common">Bean weevil</name>
    <name type="synonym">Bruchus obtectus</name>
    <dbReference type="NCBI Taxonomy" id="200917"/>
    <lineage>
        <taxon>Eukaryota</taxon>
        <taxon>Metazoa</taxon>
        <taxon>Ecdysozoa</taxon>
        <taxon>Arthropoda</taxon>
        <taxon>Hexapoda</taxon>
        <taxon>Insecta</taxon>
        <taxon>Pterygota</taxon>
        <taxon>Neoptera</taxon>
        <taxon>Endopterygota</taxon>
        <taxon>Coleoptera</taxon>
        <taxon>Polyphaga</taxon>
        <taxon>Cucujiformia</taxon>
        <taxon>Chrysomeloidea</taxon>
        <taxon>Chrysomelidae</taxon>
        <taxon>Bruchinae</taxon>
        <taxon>Bruchini</taxon>
        <taxon>Acanthoscelides</taxon>
    </lineage>
</organism>
<dbReference type="InterPro" id="IPR011626">
    <property type="entry name" value="Alpha-macroglobulin_TED"/>
</dbReference>
<dbReference type="InterPro" id="IPR001599">
    <property type="entry name" value="Macroglobln_a2"/>
</dbReference>
<dbReference type="SMART" id="SM01360">
    <property type="entry name" value="A2M"/>
    <property type="match status" value="1"/>
</dbReference>
<dbReference type="GO" id="GO:0004866">
    <property type="term" value="F:endopeptidase inhibitor activity"/>
    <property type="evidence" value="ECO:0007669"/>
    <property type="project" value="InterPro"/>
</dbReference>
<dbReference type="AlphaFoldDB" id="A0A9P0QA26"/>
<dbReference type="Pfam" id="PF07678">
    <property type="entry name" value="TED_complement"/>
    <property type="match status" value="1"/>
</dbReference>
<dbReference type="Gene3D" id="1.50.10.20">
    <property type="match status" value="1"/>
</dbReference>
<evidence type="ECO:0000259" key="4">
    <source>
        <dbReference type="SMART" id="SM01360"/>
    </source>
</evidence>
<evidence type="ECO:0000256" key="1">
    <source>
        <dbReference type="ARBA" id="ARBA00022729"/>
    </source>
</evidence>